<dbReference type="AlphaFoldDB" id="A0A3M7PWC3"/>
<evidence type="ECO:0008006" key="3">
    <source>
        <dbReference type="Google" id="ProtNLM"/>
    </source>
</evidence>
<reference evidence="1 2" key="1">
    <citation type="journal article" date="2018" name="Sci. Rep.">
        <title>Genomic signatures of local adaptation to the degree of environmental predictability in rotifers.</title>
        <authorList>
            <person name="Franch-Gras L."/>
            <person name="Hahn C."/>
            <person name="Garcia-Roger E.M."/>
            <person name="Carmona M.J."/>
            <person name="Serra M."/>
            <person name="Gomez A."/>
        </authorList>
    </citation>
    <scope>NUCLEOTIDE SEQUENCE [LARGE SCALE GENOMIC DNA]</scope>
    <source>
        <strain evidence="1">HYR1</strain>
    </source>
</reference>
<evidence type="ECO:0000313" key="2">
    <source>
        <dbReference type="Proteomes" id="UP000276133"/>
    </source>
</evidence>
<protein>
    <recommendedName>
        <fullName evidence="3">Reverse transcriptase domain-containing protein</fullName>
    </recommendedName>
</protein>
<keyword evidence="2" id="KW-1185">Reference proteome</keyword>
<gene>
    <name evidence="1" type="ORF">BpHYR1_010832</name>
</gene>
<organism evidence="1 2">
    <name type="scientific">Brachionus plicatilis</name>
    <name type="common">Marine rotifer</name>
    <name type="synonym">Brachionus muelleri</name>
    <dbReference type="NCBI Taxonomy" id="10195"/>
    <lineage>
        <taxon>Eukaryota</taxon>
        <taxon>Metazoa</taxon>
        <taxon>Spiralia</taxon>
        <taxon>Gnathifera</taxon>
        <taxon>Rotifera</taxon>
        <taxon>Eurotatoria</taxon>
        <taxon>Monogononta</taxon>
        <taxon>Pseudotrocha</taxon>
        <taxon>Ploima</taxon>
        <taxon>Brachionidae</taxon>
        <taxon>Brachionus</taxon>
    </lineage>
</organism>
<sequence>MITPIPKSKTANNQPSDFRLISVSSCFANVLEHIILQNIDIRTSLDAQKAFDKLWRTGLFFKLKETIHEMFWRVLFNYHNVS</sequence>
<name>A0A3M7PWC3_BRAPC</name>
<evidence type="ECO:0000313" key="1">
    <source>
        <dbReference type="EMBL" id="RNA03323.1"/>
    </source>
</evidence>
<dbReference type="Proteomes" id="UP000276133">
    <property type="component" value="Unassembled WGS sequence"/>
</dbReference>
<feature type="non-terminal residue" evidence="1">
    <location>
        <position position="82"/>
    </location>
</feature>
<comment type="caution">
    <text evidence="1">The sequence shown here is derived from an EMBL/GenBank/DDBJ whole genome shotgun (WGS) entry which is preliminary data.</text>
</comment>
<proteinExistence type="predicted"/>
<dbReference type="OrthoDB" id="10065625at2759"/>
<accession>A0A3M7PWC3</accession>
<dbReference type="EMBL" id="REGN01008540">
    <property type="protein sequence ID" value="RNA03323.1"/>
    <property type="molecule type" value="Genomic_DNA"/>
</dbReference>